<sequence>MKKLGTNQIAEAETTSIEHSDNLSSDQIQDLARTIHEKETGLQNQKSKQKHVMFESDSDREKIPTAQQKMPMRSLMKRKASLWTSLKSSLNDSVEEDALHANTGYNFLSVPPTIRVLAEGGYAKYSSDEIVGSRVVKLKVYEFDSCLKKPKKE</sequence>
<dbReference type="Proteomes" id="UP001239111">
    <property type="component" value="Chromosome 1"/>
</dbReference>
<evidence type="ECO:0000313" key="1">
    <source>
        <dbReference type="EMBL" id="KAJ8686634.1"/>
    </source>
</evidence>
<organism evidence="1 2">
    <name type="scientific">Eretmocerus hayati</name>
    <dbReference type="NCBI Taxonomy" id="131215"/>
    <lineage>
        <taxon>Eukaryota</taxon>
        <taxon>Metazoa</taxon>
        <taxon>Ecdysozoa</taxon>
        <taxon>Arthropoda</taxon>
        <taxon>Hexapoda</taxon>
        <taxon>Insecta</taxon>
        <taxon>Pterygota</taxon>
        <taxon>Neoptera</taxon>
        <taxon>Endopterygota</taxon>
        <taxon>Hymenoptera</taxon>
        <taxon>Apocrita</taxon>
        <taxon>Proctotrupomorpha</taxon>
        <taxon>Chalcidoidea</taxon>
        <taxon>Aphelinidae</taxon>
        <taxon>Aphelininae</taxon>
        <taxon>Eretmocerus</taxon>
    </lineage>
</organism>
<evidence type="ECO:0000313" key="2">
    <source>
        <dbReference type="Proteomes" id="UP001239111"/>
    </source>
</evidence>
<keyword evidence="2" id="KW-1185">Reference proteome</keyword>
<protein>
    <submittedName>
        <fullName evidence="1">Uncharacterized protein</fullName>
    </submittedName>
</protein>
<name>A0ACC2PSS4_9HYME</name>
<dbReference type="EMBL" id="CM056741">
    <property type="protein sequence ID" value="KAJ8686634.1"/>
    <property type="molecule type" value="Genomic_DNA"/>
</dbReference>
<proteinExistence type="predicted"/>
<gene>
    <name evidence="1" type="ORF">QAD02_022428</name>
</gene>
<accession>A0ACC2PSS4</accession>
<reference evidence="1" key="1">
    <citation type="submission" date="2023-04" db="EMBL/GenBank/DDBJ databases">
        <title>A chromosome-level genome assembly of the parasitoid wasp Eretmocerus hayati.</title>
        <authorList>
            <person name="Zhong Y."/>
            <person name="Liu S."/>
            <person name="Liu Y."/>
        </authorList>
    </citation>
    <scope>NUCLEOTIDE SEQUENCE</scope>
    <source>
        <strain evidence="1">ZJU_SS_LIU_2023</strain>
    </source>
</reference>
<comment type="caution">
    <text evidence="1">The sequence shown here is derived from an EMBL/GenBank/DDBJ whole genome shotgun (WGS) entry which is preliminary data.</text>
</comment>